<feature type="transmembrane region" description="Helical" evidence="1">
    <location>
        <begin position="2303"/>
        <end position="2325"/>
    </location>
</feature>
<gene>
    <name evidence="3" type="ORF">SAMN02745217_03810</name>
</gene>
<dbReference type="OrthoDB" id="3193440at2"/>
<dbReference type="Gene3D" id="2.60.40.1080">
    <property type="match status" value="1"/>
</dbReference>
<accession>A0A1M7YJK6</accession>
<dbReference type="InterPro" id="IPR008969">
    <property type="entry name" value="CarboxyPept-like_regulatory"/>
</dbReference>
<evidence type="ECO:0000256" key="1">
    <source>
        <dbReference type="SAM" id="Phobius"/>
    </source>
</evidence>
<dbReference type="Pfam" id="PF02368">
    <property type="entry name" value="Big_2"/>
    <property type="match status" value="1"/>
</dbReference>
<dbReference type="InterPro" id="IPR003343">
    <property type="entry name" value="Big_2"/>
</dbReference>
<proteinExistence type="predicted"/>
<keyword evidence="1" id="KW-0472">Membrane</keyword>
<dbReference type="RefSeq" id="WP_073590459.1">
    <property type="nucleotide sequence ID" value="NZ_FRFD01000012.1"/>
</dbReference>
<evidence type="ECO:0000313" key="4">
    <source>
        <dbReference type="Proteomes" id="UP000184612"/>
    </source>
</evidence>
<sequence length="2331" mass="256450">MRRLKSELIRRIGALFVAFILAVSTPVSSYGYIYAAETEMTGYTICVQDKDNNNVLEGAQIYITYKVLDAEAATGSAITVGTGSAITEASSGTDEPEEISLTYSTDENGKAVIGEFADLDFTDGKQYEVNCTISLEDYQTVTENYTFTDESQVNDIRIVQLEKLPAVTVSGVIKCEEKGVDNARIILTGSKGQAETTTDADGSFEIDNVVQNGNYQLKVTHEKYQTYYMIISPENLEVYQKIELTEKLRQEDFEFLENMVSGVTVENYNSYPVNVVTGGAIGGIVTYEIVPGGPGNGQIELDHTTGKITGILKAGDVEIKAANSGDDTYAPAEAVYMLKIEKAENDTLDFTSASKAQTEILATGRPSYTAESRKGTGSITYKVISDEGENTGRAGFESGNILVPQKAGKVKVQAVQAEDDLYKEAVSDELTINISKAPQTGFGFEKTNPADIDIDEFFTNPASGSIGTNSEITYHSSDSSVAEVDNNGKLHLQKAGKVDVTAFRAGNDIYANAVAEYGITILRGEDKEFSFVNGGEIEIVYGESLSNPARASASYHGEIEYHVESGSECAAVDQDGNITTTGVGTAVIAAIRDMDDRYQQKKITYKLIIIKAEQKDFEFDSAMKTNMVYGEEQTLSTAGGIAEGTVKYYVIAGSDTAKVDEDTGELTTLKAGSVTVKAVKTGNNLYNEGSCEIVIHIEKAEQAPLLFQKEGVQTIKYLDAFVNAVQEESGSGAGAVAYTAESGDTGAVTVDGQTGEITTLKSGTVVIKAVKSADDCYKEAFTEYTLTVEKIDQAPLVFENPEVTEIIYGSIFKNALTPDSGSGHGDISYVIQEGSGNELADVTADGTILYSKRGLGTITVTAIKAADDCYLEARVSYAAELKYAQVPDEAYTLDGEKAKTGKWYISDVKIKAKEGYWISEGNDVDSLWEDDITVSREGRNDKTVYFRSKADNGITAGCTISELLIDKTAPDEKSLKISYSQPVTDIMLNMITFGFYKIPVKVTIEGEDFESGIDRFIYSCFVTNEDGINAGVQDVVIPKENISYTNDGSKASASFEIPSQFYGYVSFTAVDGAEHTSMKRDEKTLVVDSIAPKLKITYNAPRNAVDKTSFAKVSAINENTLLFYNGTVTATLNVEENNFYPEDIKINLQRLKDGNVISSQYYTAAPANSAEGEIVWNKTQSGYTAGIQLTEEGEYKFLIEYQDKSGNIMEYSASQESKGATGAYTSNVIIIDKTSPVVGIDGSGTSSSSYYKENKDIHFSVREYYFNPEYLTINITAKDIRGNSAVGYETGTTISYLKNRQNWTRSSDGLWTSKVTFDADANYSIDMSYQDFADNQDSGKASISFTVDKKAPEKDKMQIQYGTPVIEKIVENITFGYYKAPVTVTLNAEDVTSGVSSMTYRYSVDKNTSSVNKGMETEAVVNEDKLKFTDDKMRASYSFDIPAQFYGKVEFSASDKAGNVSEKLTGDRTVVVDNIAPTCKLSYQPIQVVNGSDLKTVEAYQNGDNSILYFNTMISAGIEVTESNFYQDDIRITISKDGVVQKAYAPDKWTKNGDVWKNNIRIAGDGDYIIKVEYTDRSGNAMTSYTSNKLVIDTTKPVITVTYPEKDIIQKNGDRSYYDRTKKVSVQIKDRNFRAEDVEAVVTAENVQGNEVAVENYNRYLKNQNNWTQSGDVYEAVLDYTTDANYTFTMSCKDLACNEAPPYSMDQFTVDTKAPGGLTIHYSESVLDNIVQAVTMGYYNAPVTVTITAEDETSGIEHFTYDYIKEEGLNAASAQLLDALLKEADISYSDDHKTATARFTVPKKDFNQLEQFRGTVAFTAVDYAGIESEVKDKKELVVDNISPVMNVTYNEPKKQENGTNYYDGEVNAVFRITEANFYQEDVALTLERDGGSPQNIQVSWLQNQSDWTANITLPAPKDHSGDGIYQFRSEYKDRSGNGMSDYVSDKIVIDTTAPAVEVTGIADRSANKEDKVGFTIRAKDINLNVFQPELTSIVQDEEGKFQEVNIPLGNPKVIKQGEEYTYTVANLEADGVYSLFCKAADKAGNVSTAVSLGDKDQNKYEKEYGNSREILKFSVNRNGSTFNFNKSALNLMKDYYVQKVEGSIILEEINVDPLQEYDITLNKKLLEKGRDYTVEESSKEGGWCRYTYILKPELFEAEGEYSVVAASKDKTGTMAYSDIKKAEMAFVVDRTKPEIVVAGLESEGRYRTDIKDVTVIPRDPGGKVQEIKVIKNNTDDLLYLSENKLDEQLVSQNEKLKFNVTGGMNQKVAIYCKDKAGNETVQKYDKITVSTEWYVLFYSNKPLFWGTVAGGGAVSAGGITATAFFRRRRLF</sequence>
<protein>
    <submittedName>
        <fullName evidence="3">Ig-like domain (Group 2)</fullName>
    </submittedName>
</protein>
<dbReference type="InterPro" id="IPR008964">
    <property type="entry name" value="Invasin/intimin_cell_adhesion"/>
</dbReference>
<name>A0A1M7YJK6_9FIRM</name>
<dbReference type="EMBL" id="FRFD01000012">
    <property type="protein sequence ID" value="SHO52811.1"/>
    <property type="molecule type" value="Genomic_DNA"/>
</dbReference>
<reference evidence="3 4" key="1">
    <citation type="submission" date="2016-12" db="EMBL/GenBank/DDBJ databases">
        <authorList>
            <person name="Song W.-J."/>
            <person name="Kurnit D.M."/>
        </authorList>
    </citation>
    <scope>NUCLEOTIDE SEQUENCE [LARGE SCALE GENOMIC DNA]</scope>
    <source>
        <strain evidence="3 4">DSM 12503</strain>
    </source>
</reference>
<dbReference type="Gene3D" id="2.60.40.1120">
    <property type="entry name" value="Carboxypeptidase-like, regulatory domain"/>
    <property type="match status" value="1"/>
</dbReference>
<dbReference type="SUPFAM" id="SSF49373">
    <property type="entry name" value="Invasin/intimin cell-adhesion fragments"/>
    <property type="match status" value="1"/>
</dbReference>
<keyword evidence="4" id="KW-1185">Reference proteome</keyword>
<dbReference type="Pfam" id="PF13620">
    <property type="entry name" value="CarboxypepD_reg"/>
    <property type="match status" value="1"/>
</dbReference>
<dbReference type="Proteomes" id="UP000184612">
    <property type="component" value="Unassembled WGS sequence"/>
</dbReference>
<dbReference type="STRING" id="1121345.SAMN02745217_03810"/>
<dbReference type="SUPFAM" id="SSF49464">
    <property type="entry name" value="Carboxypeptidase regulatory domain-like"/>
    <property type="match status" value="1"/>
</dbReference>
<evidence type="ECO:0000259" key="2">
    <source>
        <dbReference type="Pfam" id="PF02368"/>
    </source>
</evidence>
<feature type="domain" description="BIG2" evidence="2">
    <location>
        <begin position="468"/>
        <end position="503"/>
    </location>
</feature>
<organism evidence="3 4">
    <name type="scientific">Anaerocolumna xylanovorans DSM 12503</name>
    <dbReference type="NCBI Taxonomy" id="1121345"/>
    <lineage>
        <taxon>Bacteria</taxon>
        <taxon>Bacillati</taxon>
        <taxon>Bacillota</taxon>
        <taxon>Clostridia</taxon>
        <taxon>Lachnospirales</taxon>
        <taxon>Lachnospiraceae</taxon>
        <taxon>Anaerocolumna</taxon>
    </lineage>
</organism>
<evidence type="ECO:0000313" key="3">
    <source>
        <dbReference type="EMBL" id="SHO52811.1"/>
    </source>
</evidence>
<keyword evidence="1" id="KW-1133">Transmembrane helix</keyword>
<keyword evidence="1" id="KW-0812">Transmembrane</keyword>